<protein>
    <recommendedName>
        <fullName evidence="1">Bacteriophage T5 Orf172 DNA-binding domain-containing protein</fullName>
    </recommendedName>
</protein>
<comment type="caution">
    <text evidence="2">The sequence shown here is derived from an EMBL/GenBank/DDBJ whole genome shotgun (WGS) entry which is preliminary data.</text>
</comment>
<dbReference type="InterPro" id="IPR018306">
    <property type="entry name" value="Phage_T5_Orf172_DNA-bd"/>
</dbReference>
<sequence>MPSKRVNPRLKSFIRAFNSHDHTIISTLPDPYRSDGGGSNYLVRHRLLSNVDDFRLGTITQADLDAKTEYKWGETGRPVAKRQSEYRRCTAMYELKWIAAYTTPARKLSEGLVHAEFGVDGHQAPIVLCSCGKRHTEWFTLKSTHGDTAAALEYVFARWMALRGDPNWVKQDL</sequence>
<organism evidence="2 3">
    <name type="scientific">Mycena alexandri</name>
    <dbReference type="NCBI Taxonomy" id="1745969"/>
    <lineage>
        <taxon>Eukaryota</taxon>
        <taxon>Fungi</taxon>
        <taxon>Dikarya</taxon>
        <taxon>Basidiomycota</taxon>
        <taxon>Agaricomycotina</taxon>
        <taxon>Agaricomycetes</taxon>
        <taxon>Agaricomycetidae</taxon>
        <taxon>Agaricales</taxon>
        <taxon>Marasmiineae</taxon>
        <taxon>Mycenaceae</taxon>
        <taxon>Mycena</taxon>
    </lineage>
</organism>
<evidence type="ECO:0000313" key="3">
    <source>
        <dbReference type="Proteomes" id="UP001218188"/>
    </source>
</evidence>
<name>A0AAD6S175_9AGAR</name>
<dbReference type="Proteomes" id="UP001218188">
    <property type="component" value="Unassembled WGS sequence"/>
</dbReference>
<proteinExistence type="predicted"/>
<keyword evidence="3" id="KW-1185">Reference proteome</keyword>
<accession>A0AAD6S175</accession>
<dbReference type="EMBL" id="JARJCM010000322">
    <property type="protein sequence ID" value="KAJ7018767.1"/>
    <property type="molecule type" value="Genomic_DNA"/>
</dbReference>
<dbReference type="Pfam" id="PF10544">
    <property type="entry name" value="T5orf172"/>
    <property type="match status" value="1"/>
</dbReference>
<dbReference type="AlphaFoldDB" id="A0AAD6S175"/>
<evidence type="ECO:0000259" key="1">
    <source>
        <dbReference type="Pfam" id="PF10544"/>
    </source>
</evidence>
<feature type="domain" description="Bacteriophage T5 Orf172 DNA-binding" evidence="1">
    <location>
        <begin position="66"/>
        <end position="144"/>
    </location>
</feature>
<evidence type="ECO:0000313" key="2">
    <source>
        <dbReference type="EMBL" id="KAJ7018767.1"/>
    </source>
</evidence>
<gene>
    <name evidence="2" type="ORF">C8F04DRAFT_1277151</name>
</gene>
<reference evidence="2" key="1">
    <citation type="submission" date="2023-03" db="EMBL/GenBank/DDBJ databases">
        <title>Massive genome expansion in bonnet fungi (Mycena s.s.) driven by repeated elements and novel gene families across ecological guilds.</title>
        <authorList>
            <consortium name="Lawrence Berkeley National Laboratory"/>
            <person name="Harder C.B."/>
            <person name="Miyauchi S."/>
            <person name="Viragh M."/>
            <person name="Kuo A."/>
            <person name="Thoen E."/>
            <person name="Andreopoulos B."/>
            <person name="Lu D."/>
            <person name="Skrede I."/>
            <person name="Drula E."/>
            <person name="Henrissat B."/>
            <person name="Morin E."/>
            <person name="Kohler A."/>
            <person name="Barry K."/>
            <person name="LaButti K."/>
            <person name="Morin E."/>
            <person name="Salamov A."/>
            <person name="Lipzen A."/>
            <person name="Mereny Z."/>
            <person name="Hegedus B."/>
            <person name="Baldrian P."/>
            <person name="Stursova M."/>
            <person name="Weitz H."/>
            <person name="Taylor A."/>
            <person name="Grigoriev I.V."/>
            <person name="Nagy L.G."/>
            <person name="Martin F."/>
            <person name="Kauserud H."/>
        </authorList>
    </citation>
    <scope>NUCLEOTIDE SEQUENCE</scope>
    <source>
        <strain evidence="2">CBHHK200</strain>
    </source>
</reference>